<keyword evidence="2 7" id="KW-0547">Nucleotide-binding</keyword>
<keyword evidence="3" id="KW-0479">Metal-binding</keyword>
<dbReference type="InterPro" id="IPR014001">
    <property type="entry name" value="Helicase_ATP-bd"/>
</dbReference>
<dbReference type="InterPro" id="IPR001650">
    <property type="entry name" value="Helicase_C-like"/>
</dbReference>
<dbReference type="AlphaFoldDB" id="A0A418YA80"/>
<dbReference type="CDD" id="cd18793">
    <property type="entry name" value="SF2_C_SNF"/>
    <property type="match status" value="1"/>
</dbReference>
<reference evidence="7 8" key="2">
    <citation type="submission" date="2019-01" db="EMBL/GenBank/DDBJ databases">
        <title>Motilimonas pumilus sp. nov., isolated from the gut of sea cucumber (Apostichopus japonicus).</title>
        <authorList>
            <person name="Wang F.-Q."/>
            <person name="Ren L.-H."/>
            <person name="Lin Y.-W."/>
            <person name="Sun G.-H."/>
            <person name="Du Z.-J."/>
            <person name="Zhao J.-X."/>
            <person name="Liu X.-J."/>
            <person name="Liu L.-J."/>
        </authorList>
    </citation>
    <scope>NUCLEOTIDE SEQUENCE [LARGE SCALE GENOMIC DNA]</scope>
    <source>
        <strain evidence="7 8">PLHSC7-2</strain>
    </source>
</reference>
<evidence type="ECO:0000256" key="3">
    <source>
        <dbReference type="PROSITE-ProRule" id="PRU00325"/>
    </source>
</evidence>
<dbReference type="Gene3D" id="3.40.50.300">
    <property type="entry name" value="P-loop containing nucleotide triphosphate hydrolases"/>
    <property type="match status" value="1"/>
</dbReference>
<evidence type="ECO:0000259" key="6">
    <source>
        <dbReference type="PROSITE" id="PS51194"/>
    </source>
</evidence>
<dbReference type="PROSITE" id="PS51194">
    <property type="entry name" value="HELICASE_CTER"/>
    <property type="match status" value="1"/>
</dbReference>
<dbReference type="Gene3D" id="3.40.50.10810">
    <property type="entry name" value="Tandem AAA-ATPase domain"/>
    <property type="match status" value="1"/>
</dbReference>
<keyword evidence="3" id="KW-0863">Zinc-finger</keyword>
<dbReference type="OrthoDB" id="9760715at2"/>
<evidence type="ECO:0000256" key="2">
    <source>
        <dbReference type="ARBA" id="ARBA00022806"/>
    </source>
</evidence>
<keyword evidence="2 7" id="KW-0347">Helicase</keyword>
<proteinExistence type="predicted"/>
<dbReference type="InterPro" id="IPR038718">
    <property type="entry name" value="SNF2-like_sf"/>
</dbReference>
<dbReference type="PANTHER" id="PTHR10799">
    <property type="entry name" value="SNF2/RAD54 HELICASE FAMILY"/>
    <property type="match status" value="1"/>
</dbReference>
<accession>A0A418YA80</accession>
<dbReference type="GO" id="GO:0005524">
    <property type="term" value="F:ATP binding"/>
    <property type="evidence" value="ECO:0007669"/>
    <property type="project" value="InterPro"/>
</dbReference>
<feature type="domain" description="Helicase ATP-binding" evidence="5">
    <location>
        <begin position="622"/>
        <end position="782"/>
    </location>
</feature>
<dbReference type="EMBL" id="QZCH01000036">
    <property type="protein sequence ID" value="RJG39208.1"/>
    <property type="molecule type" value="Genomic_DNA"/>
</dbReference>
<feature type="domain" description="SWIM-type" evidence="4">
    <location>
        <begin position="54"/>
        <end position="94"/>
    </location>
</feature>
<dbReference type="SMART" id="SM00487">
    <property type="entry name" value="DEXDc"/>
    <property type="match status" value="1"/>
</dbReference>
<dbReference type="InterPro" id="IPR000330">
    <property type="entry name" value="SNF2_N"/>
</dbReference>
<dbReference type="PROSITE" id="PS51192">
    <property type="entry name" value="HELICASE_ATP_BIND_1"/>
    <property type="match status" value="1"/>
</dbReference>
<dbReference type="SMART" id="SM00490">
    <property type="entry name" value="HELICc"/>
    <property type="match status" value="1"/>
</dbReference>
<dbReference type="GO" id="GO:0016787">
    <property type="term" value="F:hydrolase activity"/>
    <property type="evidence" value="ECO:0007669"/>
    <property type="project" value="UniProtKB-KW"/>
</dbReference>
<evidence type="ECO:0000313" key="8">
    <source>
        <dbReference type="Proteomes" id="UP000283255"/>
    </source>
</evidence>
<dbReference type="InterPro" id="IPR049730">
    <property type="entry name" value="SNF2/RAD54-like_C"/>
</dbReference>
<comment type="caution">
    <text evidence="7">The sequence shown here is derived from an EMBL/GenBank/DDBJ whole genome shotgun (WGS) entry which is preliminary data.</text>
</comment>
<dbReference type="Pfam" id="PF00271">
    <property type="entry name" value="Helicase_C"/>
    <property type="match status" value="1"/>
</dbReference>
<reference evidence="7 8" key="1">
    <citation type="submission" date="2018-09" db="EMBL/GenBank/DDBJ databases">
        <authorList>
            <person name="Wang F."/>
        </authorList>
    </citation>
    <scope>NUCLEOTIDE SEQUENCE [LARGE SCALE GENOMIC DNA]</scope>
    <source>
        <strain evidence="7 8">PLHSC7-2</strain>
    </source>
</reference>
<dbReference type="GO" id="GO:0004386">
    <property type="term" value="F:helicase activity"/>
    <property type="evidence" value="ECO:0007669"/>
    <property type="project" value="UniProtKB-KW"/>
</dbReference>
<dbReference type="PROSITE" id="PS50966">
    <property type="entry name" value="ZF_SWIM"/>
    <property type="match status" value="1"/>
</dbReference>
<dbReference type="Pfam" id="PF00176">
    <property type="entry name" value="SNF2-rel_dom"/>
    <property type="match status" value="1"/>
</dbReference>
<dbReference type="Pfam" id="PF04434">
    <property type="entry name" value="SWIM"/>
    <property type="match status" value="1"/>
</dbReference>
<name>A0A418YA80_9GAMM</name>
<dbReference type="InterPro" id="IPR027417">
    <property type="entry name" value="P-loop_NTPase"/>
</dbReference>
<keyword evidence="3" id="KW-0862">Zinc</keyword>
<dbReference type="Proteomes" id="UP000283255">
    <property type="component" value="Unassembled WGS sequence"/>
</dbReference>
<evidence type="ECO:0000259" key="4">
    <source>
        <dbReference type="PROSITE" id="PS50966"/>
    </source>
</evidence>
<evidence type="ECO:0000256" key="1">
    <source>
        <dbReference type="ARBA" id="ARBA00022801"/>
    </source>
</evidence>
<dbReference type="CDD" id="cd18012">
    <property type="entry name" value="DEXQc_arch_SWI2_SNF2"/>
    <property type="match status" value="1"/>
</dbReference>
<feature type="domain" description="Helicase C-terminal" evidence="6">
    <location>
        <begin position="907"/>
        <end position="1061"/>
    </location>
</feature>
<keyword evidence="1" id="KW-0378">Hydrolase</keyword>
<sequence>MLEYSEKDIKNSFGGPTFDRGMQVFTDNQVQKCKYSPELDKLIGSVAGTFKDSYSTNVEVKASNQPGKLIIRSQCSCPVGWNCKHAVALLLAYKKQLEPADPYQLWFNQLPAHYQQPMNLASAAQKETAIFCLSPDKSGNIQVEVGSAKTQKDGSVGAFSNKRLEELVNDYSWSDSWLTDFDKNLVRLLLLKENDKYNIKSTLISTENDELALKRMLASGRSYWVTTANKLTLGEAKPLQIDWQQQEDKKRIQLGLNELGEQWQLLATPNPWYIDTERFIAGPITTSLDGHLVAALQQLPALGDEQATHFTNELLVNFSEAAIPAPIELPTTDIEQALVPTLEVNKGELENGQASLIAKFWFAYGNVKICPSIIHQPKQTRFVLEGQHYHIKRDNEAEQLAWHQYHKLNLQAVNEHLLQSRLDQQELQGFLYSSNKLSQEELWLGFKLMHEGQLKQQGWHIRIATDIDLSASQVDGLNIEIEEHNQWFDVGLSIEVEGREVPLLPMLVEWIQRHDDWKSQQGDLILPQSNGAMLTIKRSTIAPILAILEELTNQDSDKLRLPNTHAAVLAQLPDINQWVGGDHVKQLAQKLASFTGIKELPPSVNLSAELRHYQQEGLNWLNFLFEYGFGGILADDMGLGKTVQTLAYLQHRKDIGELNKPALVICPTSLVGNWQAEAQKFTPGLSTLKLHGPERKALFEKVNDHDIVISTYPLLVRDSEFLAAFEFSELVLDEAQVIKNPSAKMTQTVKKLNAQHKLCLTGTPMENHLGELWSIYDFLMPGFLGNLSGFNKHYRTPIEKEGDQHSKQWLKQKVSPFLLRRTKDQVATELPPKTEITHVIEMPPEQRTLYESIRVTMEAKVQGLLTSKGMARSRIEFLDALLKMRQACCDPKLVKLEEAQKIQSSAKLDFLMDIVPEMLEEGRRILIFSQFAQMLSIIEDRFKQAGIDYAKLTGQTQKRAEVIDSFQNGDVPVFLISLKAGGVGLNLTAADTVIHYDPWWNPAAENQATDRAYRIGQDKPVFVYKLICEKTVEERVLQLQKQKQQLADGMYGDKDNEQQMLTDSDQLLKLFESM</sequence>
<evidence type="ECO:0000313" key="7">
    <source>
        <dbReference type="EMBL" id="RJG39208.1"/>
    </source>
</evidence>
<gene>
    <name evidence="7" type="ORF">D1Z90_18380</name>
</gene>
<dbReference type="RefSeq" id="WP_119912261.1">
    <property type="nucleotide sequence ID" value="NZ_QZCH01000036.1"/>
</dbReference>
<dbReference type="SUPFAM" id="SSF52540">
    <property type="entry name" value="P-loop containing nucleoside triphosphate hydrolases"/>
    <property type="match status" value="2"/>
</dbReference>
<protein>
    <submittedName>
        <fullName evidence="7">Helicase SNF2</fullName>
    </submittedName>
</protein>
<dbReference type="GO" id="GO:0008270">
    <property type="term" value="F:zinc ion binding"/>
    <property type="evidence" value="ECO:0007669"/>
    <property type="project" value="UniProtKB-KW"/>
</dbReference>
<evidence type="ECO:0000259" key="5">
    <source>
        <dbReference type="PROSITE" id="PS51192"/>
    </source>
</evidence>
<keyword evidence="2 7" id="KW-0067">ATP-binding</keyword>
<keyword evidence="8" id="KW-1185">Reference proteome</keyword>
<organism evidence="7 8">
    <name type="scientific">Motilimonas pumila</name>
    <dbReference type="NCBI Taxonomy" id="2303987"/>
    <lineage>
        <taxon>Bacteria</taxon>
        <taxon>Pseudomonadati</taxon>
        <taxon>Pseudomonadota</taxon>
        <taxon>Gammaproteobacteria</taxon>
        <taxon>Alteromonadales</taxon>
        <taxon>Alteromonadales genera incertae sedis</taxon>
        <taxon>Motilimonas</taxon>
    </lineage>
</organism>
<dbReference type="InterPro" id="IPR007527">
    <property type="entry name" value="Znf_SWIM"/>
</dbReference>